<name>A0ACB6Z5Z7_THEGA</name>
<reference evidence="1" key="1">
    <citation type="submission" date="2019-10" db="EMBL/GenBank/DDBJ databases">
        <authorList>
            <consortium name="DOE Joint Genome Institute"/>
            <person name="Kuo A."/>
            <person name="Miyauchi S."/>
            <person name="Kiss E."/>
            <person name="Drula E."/>
            <person name="Kohler A."/>
            <person name="Sanchez-Garcia M."/>
            <person name="Andreopoulos B."/>
            <person name="Barry K.W."/>
            <person name="Bonito G."/>
            <person name="Buee M."/>
            <person name="Carver A."/>
            <person name="Chen C."/>
            <person name="Cichocki N."/>
            <person name="Clum A."/>
            <person name="Culley D."/>
            <person name="Crous P.W."/>
            <person name="Fauchery L."/>
            <person name="Girlanda M."/>
            <person name="Hayes R."/>
            <person name="Keri Z."/>
            <person name="Labutti K."/>
            <person name="Lipzen A."/>
            <person name="Lombard V."/>
            <person name="Magnuson J."/>
            <person name="Maillard F."/>
            <person name="Morin E."/>
            <person name="Murat C."/>
            <person name="Nolan M."/>
            <person name="Ohm R."/>
            <person name="Pangilinan J."/>
            <person name="Pereira M."/>
            <person name="Perotto S."/>
            <person name="Peter M."/>
            <person name="Riley R."/>
            <person name="Sitrit Y."/>
            <person name="Stielow B."/>
            <person name="Szollosi G."/>
            <person name="Zifcakova L."/>
            <person name="Stursova M."/>
            <person name="Spatafora J.W."/>
            <person name="Tedersoo L."/>
            <person name="Vaario L.-M."/>
            <person name="Yamada A."/>
            <person name="Yan M."/>
            <person name="Wang P."/>
            <person name="Xu J."/>
            <person name="Bruns T."/>
            <person name="Baldrian P."/>
            <person name="Vilgalys R."/>
            <person name="Henrissat B."/>
            <person name="Grigoriev I.V."/>
            <person name="Hibbett D."/>
            <person name="Nagy L.G."/>
            <person name="Martin F.M."/>
        </authorList>
    </citation>
    <scope>NUCLEOTIDE SEQUENCE</scope>
    <source>
        <strain evidence="1">P2</strain>
    </source>
</reference>
<evidence type="ECO:0000313" key="2">
    <source>
        <dbReference type="Proteomes" id="UP000886501"/>
    </source>
</evidence>
<reference evidence="1" key="2">
    <citation type="journal article" date="2020" name="Nat. Commun.">
        <title>Large-scale genome sequencing of mycorrhizal fungi provides insights into the early evolution of symbiotic traits.</title>
        <authorList>
            <person name="Miyauchi S."/>
            <person name="Kiss E."/>
            <person name="Kuo A."/>
            <person name="Drula E."/>
            <person name="Kohler A."/>
            <person name="Sanchez-Garcia M."/>
            <person name="Morin E."/>
            <person name="Andreopoulos B."/>
            <person name="Barry K.W."/>
            <person name="Bonito G."/>
            <person name="Buee M."/>
            <person name="Carver A."/>
            <person name="Chen C."/>
            <person name="Cichocki N."/>
            <person name="Clum A."/>
            <person name="Culley D."/>
            <person name="Crous P.W."/>
            <person name="Fauchery L."/>
            <person name="Girlanda M."/>
            <person name="Hayes R.D."/>
            <person name="Keri Z."/>
            <person name="LaButti K."/>
            <person name="Lipzen A."/>
            <person name="Lombard V."/>
            <person name="Magnuson J."/>
            <person name="Maillard F."/>
            <person name="Murat C."/>
            <person name="Nolan M."/>
            <person name="Ohm R.A."/>
            <person name="Pangilinan J."/>
            <person name="Pereira M.F."/>
            <person name="Perotto S."/>
            <person name="Peter M."/>
            <person name="Pfister S."/>
            <person name="Riley R."/>
            <person name="Sitrit Y."/>
            <person name="Stielow J.B."/>
            <person name="Szollosi G."/>
            <person name="Zifcakova L."/>
            <person name="Stursova M."/>
            <person name="Spatafora J.W."/>
            <person name="Tedersoo L."/>
            <person name="Vaario L.M."/>
            <person name="Yamada A."/>
            <person name="Yan M."/>
            <person name="Wang P."/>
            <person name="Xu J."/>
            <person name="Bruns T."/>
            <person name="Baldrian P."/>
            <person name="Vilgalys R."/>
            <person name="Dunand C."/>
            <person name="Henrissat B."/>
            <person name="Grigoriev I.V."/>
            <person name="Hibbett D."/>
            <person name="Nagy L.G."/>
            <person name="Martin F.M."/>
        </authorList>
    </citation>
    <scope>NUCLEOTIDE SEQUENCE</scope>
    <source>
        <strain evidence="1">P2</strain>
    </source>
</reference>
<comment type="caution">
    <text evidence="1">The sequence shown here is derived from an EMBL/GenBank/DDBJ whole genome shotgun (WGS) entry which is preliminary data.</text>
</comment>
<sequence length="642" mass="71656">MSQVCLSPSPTNQGFTDSQIPRSKLKCDRAVPCSSCVRRGCAELCPDRTLTATKGNKVLMAHAQRLEVEVKMMKSKVKQLEEALASARASGSRDETDIFSPSSPPMPGAFEDVEEVAESIGSFSIGSDGAGKYHGRFAGSEVHKHESRLPKSLRSHLLGLSPEIAELAIAAPYGVKGCRYERCIFAPYIPPYQRSLRLVQLYYEKAAWMYRPISRQEFENAILSTLYDHEGSPCIDMLHPHRISTLFIALALGAHYEQESAVGESDSETYNLLALAALSLSSIIHEVTCSALQALFLIIQYHYFTDPGTDETRWLLFGALCRAAQIVSAQLLRDSAPWNLEPQEVQRRRTLFWEMYTWDSWASFVNARPGAFRLEDTDCKFPDDDGFVRTDGEVEYSYHGWKFRYSAACLAPTVKFCSSLRTPGYSQFLELDRRIRTFPLPNHLQSPLDESPEGWADDPSLAMQQYGVVCERESNLLYLHRAYFVKAIRHPSRNPLGHKYSPSVLAAYRSARRLISSLRGVYAKHPQLTATIWFFWSAVFSACYILGGIVVESPGCPLAPAALSELERAITFYEEGSTTRIPSTTVSTMLERLRDRAKIAFAQFQSGLGPQPTVDESEFPDDVAIISGRASVINRSGSSQSP</sequence>
<dbReference type="EMBL" id="MU118110">
    <property type="protein sequence ID" value="KAF9644982.1"/>
    <property type="molecule type" value="Genomic_DNA"/>
</dbReference>
<accession>A0ACB6Z5Z7</accession>
<keyword evidence="2" id="KW-1185">Reference proteome</keyword>
<proteinExistence type="predicted"/>
<dbReference type="Proteomes" id="UP000886501">
    <property type="component" value="Unassembled WGS sequence"/>
</dbReference>
<protein>
    <submittedName>
        <fullName evidence="1">Uncharacterized protein</fullName>
    </submittedName>
</protein>
<gene>
    <name evidence="1" type="ORF">BDM02DRAFT_3102051</name>
</gene>
<feature type="non-terminal residue" evidence="1">
    <location>
        <position position="642"/>
    </location>
</feature>
<evidence type="ECO:0000313" key="1">
    <source>
        <dbReference type="EMBL" id="KAF9644982.1"/>
    </source>
</evidence>
<organism evidence="1 2">
    <name type="scientific">Thelephora ganbajun</name>
    <name type="common">Ganba fungus</name>
    <dbReference type="NCBI Taxonomy" id="370292"/>
    <lineage>
        <taxon>Eukaryota</taxon>
        <taxon>Fungi</taxon>
        <taxon>Dikarya</taxon>
        <taxon>Basidiomycota</taxon>
        <taxon>Agaricomycotina</taxon>
        <taxon>Agaricomycetes</taxon>
        <taxon>Thelephorales</taxon>
        <taxon>Thelephoraceae</taxon>
        <taxon>Thelephora</taxon>
    </lineage>
</organism>